<dbReference type="InterPro" id="IPR036291">
    <property type="entry name" value="NAD(P)-bd_dom_sf"/>
</dbReference>
<dbReference type="SUPFAM" id="SSF51735">
    <property type="entry name" value="NAD(P)-binding Rossmann-fold domains"/>
    <property type="match status" value="1"/>
</dbReference>
<dbReference type="GO" id="GO:0016491">
    <property type="term" value="F:oxidoreductase activity"/>
    <property type="evidence" value="ECO:0007669"/>
    <property type="project" value="UniProtKB-KW"/>
</dbReference>
<sequence length="263" mass="28150">MDFEDKVVIVTGGSSGIGAACALSFAKLSAKLTIVGRNVEKLKQVHDLCEEASGKKPLIIVADISKEEDNIRIIQETIDFYGKIDVLVNNAGMLLMAGLMDNISNYDRISATNVRGPYFLTQLAVPYLIETKGNIVNVSSVVSSVPIPNMMPYCMSKAALDMLTKCAAMELASKGVRVNSVNPGPVATNLFKTAGATEDQNKIMFDVMAAATPLKKMAMSEDIANIVVFLASDRASCITGSNHIVDCGLHLGEGNIKDFLLLN</sequence>
<dbReference type="PANTHER" id="PTHR43975">
    <property type="entry name" value="ZGC:101858"/>
    <property type="match status" value="1"/>
</dbReference>
<gene>
    <name evidence="2" type="ORF">EEDITHA_LOCUS8678</name>
</gene>
<dbReference type="PROSITE" id="PS00061">
    <property type="entry name" value="ADH_SHORT"/>
    <property type="match status" value="1"/>
</dbReference>
<proteinExistence type="predicted"/>
<dbReference type="Proteomes" id="UP001153954">
    <property type="component" value="Unassembled WGS sequence"/>
</dbReference>
<protein>
    <submittedName>
        <fullName evidence="2">Uncharacterized protein</fullName>
    </submittedName>
</protein>
<dbReference type="PANTHER" id="PTHR43975:SF2">
    <property type="entry name" value="EG:BACR7A4.14 PROTEIN-RELATED"/>
    <property type="match status" value="1"/>
</dbReference>
<evidence type="ECO:0000313" key="2">
    <source>
        <dbReference type="EMBL" id="CAH2092966.1"/>
    </source>
</evidence>
<dbReference type="Gene3D" id="3.40.50.720">
    <property type="entry name" value="NAD(P)-binding Rossmann-like Domain"/>
    <property type="match status" value="1"/>
</dbReference>
<dbReference type="PRINTS" id="PR00081">
    <property type="entry name" value="GDHRDH"/>
</dbReference>
<evidence type="ECO:0000256" key="1">
    <source>
        <dbReference type="ARBA" id="ARBA00023002"/>
    </source>
</evidence>
<dbReference type="Pfam" id="PF13561">
    <property type="entry name" value="adh_short_C2"/>
    <property type="match status" value="1"/>
</dbReference>
<keyword evidence="3" id="KW-1185">Reference proteome</keyword>
<dbReference type="AlphaFoldDB" id="A0AAU9U1L7"/>
<dbReference type="PROSITE" id="PS51257">
    <property type="entry name" value="PROKAR_LIPOPROTEIN"/>
    <property type="match status" value="1"/>
</dbReference>
<dbReference type="FunFam" id="3.40.50.720:FF:000084">
    <property type="entry name" value="Short-chain dehydrogenase reductase"/>
    <property type="match status" value="1"/>
</dbReference>
<reference evidence="2" key="1">
    <citation type="submission" date="2022-03" db="EMBL/GenBank/DDBJ databases">
        <authorList>
            <person name="Tunstrom K."/>
        </authorList>
    </citation>
    <scope>NUCLEOTIDE SEQUENCE</scope>
</reference>
<keyword evidence="1" id="KW-0560">Oxidoreductase</keyword>
<dbReference type="EMBL" id="CAKOGL010000012">
    <property type="protein sequence ID" value="CAH2092966.1"/>
    <property type="molecule type" value="Genomic_DNA"/>
</dbReference>
<dbReference type="InterPro" id="IPR002347">
    <property type="entry name" value="SDR_fam"/>
</dbReference>
<dbReference type="InterPro" id="IPR020904">
    <property type="entry name" value="Sc_DH/Rdtase_CS"/>
</dbReference>
<organism evidence="2 3">
    <name type="scientific">Euphydryas editha</name>
    <name type="common">Edith's checkerspot</name>
    <dbReference type="NCBI Taxonomy" id="104508"/>
    <lineage>
        <taxon>Eukaryota</taxon>
        <taxon>Metazoa</taxon>
        <taxon>Ecdysozoa</taxon>
        <taxon>Arthropoda</taxon>
        <taxon>Hexapoda</taxon>
        <taxon>Insecta</taxon>
        <taxon>Pterygota</taxon>
        <taxon>Neoptera</taxon>
        <taxon>Endopterygota</taxon>
        <taxon>Lepidoptera</taxon>
        <taxon>Glossata</taxon>
        <taxon>Ditrysia</taxon>
        <taxon>Papilionoidea</taxon>
        <taxon>Nymphalidae</taxon>
        <taxon>Nymphalinae</taxon>
        <taxon>Euphydryas</taxon>
    </lineage>
</organism>
<comment type="caution">
    <text evidence="2">The sequence shown here is derived from an EMBL/GenBank/DDBJ whole genome shotgun (WGS) entry which is preliminary data.</text>
</comment>
<accession>A0AAU9U1L7</accession>
<name>A0AAU9U1L7_EUPED</name>
<dbReference type="PRINTS" id="PR00080">
    <property type="entry name" value="SDRFAMILY"/>
</dbReference>
<evidence type="ECO:0000313" key="3">
    <source>
        <dbReference type="Proteomes" id="UP001153954"/>
    </source>
</evidence>